<organism evidence="1 2">
    <name type="scientific">Neosynechococcus sphagnicola sy1</name>
    <dbReference type="NCBI Taxonomy" id="1497020"/>
    <lineage>
        <taxon>Bacteria</taxon>
        <taxon>Bacillati</taxon>
        <taxon>Cyanobacteriota</taxon>
        <taxon>Cyanophyceae</taxon>
        <taxon>Neosynechococcales</taxon>
        <taxon>Neosynechococcaceae</taxon>
        <taxon>Neosynechococcus</taxon>
    </lineage>
</organism>
<keyword evidence="2" id="KW-1185">Reference proteome</keyword>
<reference evidence="1 2" key="1">
    <citation type="journal article" date="2014" name="Mol. Ecol.">
        <title>Evolution of Synechococcus.</title>
        <authorList>
            <person name="Dvorak P."/>
            <person name="Casamatta D."/>
            <person name="Hasler P."/>
            <person name="Poulickova A."/>
            <person name="Ondrej V."/>
            <person name="Sanges R."/>
        </authorList>
    </citation>
    <scope>NUCLEOTIDE SEQUENCE [LARGE SCALE GENOMIC DNA]</scope>
    <source>
        <strain evidence="1 2">CAUP A 1101</strain>
    </source>
</reference>
<accession>A0A098TLH7</accession>
<dbReference type="AlphaFoldDB" id="A0A098TLH7"/>
<protein>
    <submittedName>
        <fullName evidence="1">Uncharacterized protein</fullName>
    </submittedName>
</protein>
<dbReference type="RefSeq" id="WP_036532064.1">
    <property type="nucleotide sequence ID" value="NZ_JJML01000015.1"/>
</dbReference>
<name>A0A098TLH7_9CYAN</name>
<evidence type="ECO:0000313" key="1">
    <source>
        <dbReference type="EMBL" id="KGF73165.1"/>
    </source>
</evidence>
<dbReference type="Proteomes" id="UP000030170">
    <property type="component" value="Unassembled WGS sequence"/>
</dbReference>
<gene>
    <name evidence="1" type="ORF">DO97_02305</name>
</gene>
<sequence>MARYTCLLTVAVPLNQLRKQLIEIFKSCRFDIVYETADYMMARETPGQVVFAKLVTAEVLIDQTTATETAVRMSLVVKNEELPLQTDNHCRQMFDLVHHTMAEYDRWQLLGRVIG</sequence>
<dbReference type="OrthoDB" id="531045at2"/>
<dbReference type="STRING" id="1497020.DO97_02305"/>
<evidence type="ECO:0000313" key="2">
    <source>
        <dbReference type="Proteomes" id="UP000030170"/>
    </source>
</evidence>
<proteinExistence type="predicted"/>
<comment type="caution">
    <text evidence="1">The sequence shown here is derived from an EMBL/GenBank/DDBJ whole genome shotgun (WGS) entry which is preliminary data.</text>
</comment>
<dbReference type="EMBL" id="JJML01000015">
    <property type="protein sequence ID" value="KGF73165.1"/>
    <property type="molecule type" value="Genomic_DNA"/>
</dbReference>